<dbReference type="PRINTS" id="PR00385">
    <property type="entry name" value="P450"/>
</dbReference>
<dbReference type="PROSITE" id="PS00086">
    <property type="entry name" value="CYTOCHROME_P450"/>
    <property type="match status" value="1"/>
</dbReference>
<dbReference type="GO" id="GO:0016705">
    <property type="term" value="F:oxidoreductase activity, acting on paired donors, with incorporation or reduction of molecular oxygen"/>
    <property type="evidence" value="ECO:0007669"/>
    <property type="project" value="InterPro"/>
</dbReference>
<keyword evidence="3 11" id="KW-0349">Heme</keyword>
<dbReference type="KEGG" id="cmos:111448921"/>
<dbReference type="InterPro" id="IPR036396">
    <property type="entry name" value="Cyt_P450_sf"/>
</dbReference>
<evidence type="ECO:0000256" key="8">
    <source>
        <dbReference type="ARBA" id="ARBA00023004"/>
    </source>
</evidence>
<reference evidence="14" key="1">
    <citation type="submission" date="2025-08" db="UniProtKB">
        <authorList>
            <consortium name="RefSeq"/>
        </authorList>
    </citation>
    <scope>IDENTIFICATION</scope>
    <source>
        <tissue evidence="14">Young leaves</tissue>
    </source>
</reference>
<dbReference type="InterPro" id="IPR050651">
    <property type="entry name" value="Plant_Cytochrome_P450_Monoox"/>
</dbReference>
<dbReference type="CDD" id="cd20653">
    <property type="entry name" value="CYP81"/>
    <property type="match status" value="1"/>
</dbReference>
<dbReference type="InterPro" id="IPR017972">
    <property type="entry name" value="Cyt_P450_CS"/>
</dbReference>
<keyword evidence="8 11" id="KW-0408">Iron</keyword>
<evidence type="ECO:0000256" key="11">
    <source>
        <dbReference type="PIRSR" id="PIRSR602401-1"/>
    </source>
</evidence>
<dbReference type="PANTHER" id="PTHR47947">
    <property type="entry name" value="CYTOCHROME P450 82C3-RELATED"/>
    <property type="match status" value="1"/>
</dbReference>
<dbReference type="PRINTS" id="PR00463">
    <property type="entry name" value="EP450I"/>
</dbReference>
<dbReference type="GO" id="GO:0004497">
    <property type="term" value="F:monooxygenase activity"/>
    <property type="evidence" value="ECO:0007669"/>
    <property type="project" value="UniProtKB-KW"/>
</dbReference>
<evidence type="ECO:0000256" key="7">
    <source>
        <dbReference type="ARBA" id="ARBA00023002"/>
    </source>
</evidence>
<keyword evidence="7 12" id="KW-0560">Oxidoreductase</keyword>
<feature type="binding site" description="axial binding residue" evidence="11">
    <location>
        <position position="435"/>
    </location>
    <ligand>
        <name>heme</name>
        <dbReference type="ChEBI" id="CHEBI:30413"/>
    </ligand>
    <ligandPart>
        <name>Fe</name>
        <dbReference type="ChEBI" id="CHEBI:18248"/>
    </ligandPart>
</feature>
<proteinExistence type="inferred from homology"/>
<evidence type="ECO:0000313" key="14">
    <source>
        <dbReference type="RefSeq" id="XP_022944471.1"/>
    </source>
</evidence>
<evidence type="ECO:0000256" key="2">
    <source>
        <dbReference type="ARBA" id="ARBA00010617"/>
    </source>
</evidence>
<organism evidence="13 14">
    <name type="scientific">Cucurbita moschata</name>
    <name type="common">Winter crookneck squash</name>
    <name type="synonym">Cucurbita pepo var. moschata</name>
    <dbReference type="NCBI Taxonomy" id="3662"/>
    <lineage>
        <taxon>Eukaryota</taxon>
        <taxon>Viridiplantae</taxon>
        <taxon>Streptophyta</taxon>
        <taxon>Embryophyta</taxon>
        <taxon>Tracheophyta</taxon>
        <taxon>Spermatophyta</taxon>
        <taxon>Magnoliopsida</taxon>
        <taxon>eudicotyledons</taxon>
        <taxon>Gunneridae</taxon>
        <taxon>Pentapetalae</taxon>
        <taxon>rosids</taxon>
        <taxon>fabids</taxon>
        <taxon>Cucurbitales</taxon>
        <taxon>Cucurbitaceae</taxon>
        <taxon>Cucurbiteae</taxon>
        <taxon>Cucurbita</taxon>
    </lineage>
</organism>
<dbReference type="GO" id="GO:0016020">
    <property type="term" value="C:membrane"/>
    <property type="evidence" value="ECO:0007669"/>
    <property type="project" value="UniProtKB-SubCell"/>
</dbReference>
<dbReference type="Proteomes" id="UP000504609">
    <property type="component" value="Unplaced"/>
</dbReference>
<dbReference type="GO" id="GO:0020037">
    <property type="term" value="F:heme binding"/>
    <property type="evidence" value="ECO:0007669"/>
    <property type="project" value="InterPro"/>
</dbReference>
<protein>
    <submittedName>
        <fullName evidence="14">Cytochrome P450 81D1-like</fullName>
    </submittedName>
</protein>
<keyword evidence="10" id="KW-0472">Membrane</keyword>
<keyword evidence="9 12" id="KW-0503">Monooxygenase</keyword>
<keyword evidence="6" id="KW-1133">Transmembrane helix</keyword>
<gene>
    <name evidence="14" type="primary">LOC111448921</name>
</gene>
<dbReference type="SUPFAM" id="SSF48264">
    <property type="entry name" value="Cytochrome P450"/>
    <property type="match status" value="1"/>
</dbReference>
<comment type="similarity">
    <text evidence="2 12">Belongs to the cytochrome P450 family.</text>
</comment>
<dbReference type="InterPro" id="IPR002401">
    <property type="entry name" value="Cyt_P450_E_grp-I"/>
</dbReference>
<sequence length="498" mass="56760">MENLMLYLCLPLMAFISSLIFLLRPSTKLPPSPPFSLPIIGHLYLLKRPVHQTLQKLSNKYGHVFSLRLGSQLVVVVSSPSAVKECFTMNDIILANRPSSNIIKHLTYNNTIFSASSYGDHWRELRRISTIEIFSASRLNMFLETRKDEIKRVLGKLCRISSDSFARVEMSSMISELSSNIVMRMVMGKRFYGEGVLDLEQARKFRDIVKQVMQKCGSFDSRSFIPLLNWIDITHYEKKIIKLGQRNDEFLQGLIDEHRNQKEEGRNTMIDHLLSLQQSQLDFMSDQVIKGLIMVILLAGTDTIAVTIEWALSHLLNNPNVLKKARIELDSIIGQERLVEESDMSKLSYLQGVISETLRLNPAAPLLVPHYASENCWIAGYKIPRDTIILINAWAIHRDPNIWEDANTFNPERYKITMVDDLYKLIPFGLGRRACPGVGMAHRVVGLSLASLIQCFEWKRVSSEVVDMTEGVGLTIPRAQPLEAMCKSRPIVERVLMQ</sequence>
<dbReference type="RefSeq" id="XP_022944471.1">
    <property type="nucleotide sequence ID" value="XM_023088703.1"/>
</dbReference>
<dbReference type="AlphaFoldDB" id="A0A6J1FUI0"/>
<dbReference type="FunFam" id="1.10.630.10:FF:000023">
    <property type="entry name" value="Cytochrome P450 family protein"/>
    <property type="match status" value="1"/>
</dbReference>
<name>A0A6J1FUI0_CUCMO</name>
<evidence type="ECO:0000256" key="12">
    <source>
        <dbReference type="RuleBase" id="RU000461"/>
    </source>
</evidence>
<evidence type="ECO:0000256" key="3">
    <source>
        <dbReference type="ARBA" id="ARBA00022617"/>
    </source>
</evidence>
<dbReference type="GO" id="GO:0005506">
    <property type="term" value="F:iron ion binding"/>
    <property type="evidence" value="ECO:0007669"/>
    <property type="project" value="InterPro"/>
</dbReference>
<dbReference type="Gene3D" id="1.10.630.10">
    <property type="entry name" value="Cytochrome P450"/>
    <property type="match status" value="1"/>
</dbReference>
<keyword evidence="4" id="KW-0812">Transmembrane</keyword>
<evidence type="ECO:0000256" key="6">
    <source>
        <dbReference type="ARBA" id="ARBA00022989"/>
    </source>
</evidence>
<evidence type="ECO:0000256" key="10">
    <source>
        <dbReference type="ARBA" id="ARBA00023136"/>
    </source>
</evidence>
<keyword evidence="5 11" id="KW-0479">Metal-binding</keyword>
<evidence type="ECO:0000256" key="1">
    <source>
        <dbReference type="ARBA" id="ARBA00004167"/>
    </source>
</evidence>
<dbReference type="InterPro" id="IPR001128">
    <property type="entry name" value="Cyt_P450"/>
</dbReference>
<evidence type="ECO:0000256" key="5">
    <source>
        <dbReference type="ARBA" id="ARBA00022723"/>
    </source>
</evidence>
<accession>A0A6J1FUI0</accession>
<keyword evidence="13" id="KW-1185">Reference proteome</keyword>
<comment type="subcellular location">
    <subcellularLocation>
        <location evidence="1">Membrane</location>
        <topology evidence="1">Single-pass membrane protein</topology>
    </subcellularLocation>
</comment>
<evidence type="ECO:0000256" key="4">
    <source>
        <dbReference type="ARBA" id="ARBA00022692"/>
    </source>
</evidence>
<evidence type="ECO:0000256" key="9">
    <source>
        <dbReference type="ARBA" id="ARBA00023033"/>
    </source>
</evidence>
<comment type="cofactor">
    <cofactor evidence="11">
        <name>heme</name>
        <dbReference type="ChEBI" id="CHEBI:30413"/>
    </cofactor>
</comment>
<dbReference type="PANTHER" id="PTHR47947:SF62">
    <property type="entry name" value="CYTOCHROME P450, FAMILY 81, SUBFAMILY D, POLYPEPTIDE 5"/>
    <property type="match status" value="1"/>
</dbReference>
<dbReference type="Pfam" id="PF00067">
    <property type="entry name" value="p450"/>
    <property type="match status" value="1"/>
</dbReference>
<dbReference type="GeneID" id="111448921"/>
<evidence type="ECO:0000313" key="13">
    <source>
        <dbReference type="Proteomes" id="UP000504609"/>
    </source>
</evidence>